<keyword evidence="2" id="KW-1185">Reference proteome</keyword>
<proteinExistence type="predicted"/>
<evidence type="ECO:0000313" key="1">
    <source>
        <dbReference type="EMBL" id="VEL15048.1"/>
    </source>
</evidence>
<dbReference type="AlphaFoldDB" id="A0A3S5B779"/>
<organism evidence="1 2">
    <name type="scientific">Protopolystoma xenopodis</name>
    <dbReference type="NCBI Taxonomy" id="117903"/>
    <lineage>
        <taxon>Eukaryota</taxon>
        <taxon>Metazoa</taxon>
        <taxon>Spiralia</taxon>
        <taxon>Lophotrochozoa</taxon>
        <taxon>Platyhelminthes</taxon>
        <taxon>Monogenea</taxon>
        <taxon>Polyopisthocotylea</taxon>
        <taxon>Polystomatidea</taxon>
        <taxon>Polystomatidae</taxon>
        <taxon>Protopolystoma</taxon>
    </lineage>
</organism>
<protein>
    <submittedName>
        <fullName evidence="1">Uncharacterized protein</fullName>
    </submittedName>
</protein>
<dbReference type="EMBL" id="CAAALY010023259">
    <property type="protein sequence ID" value="VEL15048.1"/>
    <property type="molecule type" value="Genomic_DNA"/>
</dbReference>
<sequence length="100" mass="10491">MDVVGFLSNDQMKLKGLKDGSFGVGSLVATTLDAIIDAGRLFSARQAGSTVIDLACLDSPNSHLSLFDTPNAANGAVEELASSHADKFSNCVFSIVREGW</sequence>
<accession>A0A3S5B779</accession>
<comment type="caution">
    <text evidence="1">The sequence shown here is derived from an EMBL/GenBank/DDBJ whole genome shotgun (WGS) entry which is preliminary data.</text>
</comment>
<dbReference type="Proteomes" id="UP000784294">
    <property type="component" value="Unassembled WGS sequence"/>
</dbReference>
<evidence type="ECO:0000313" key="2">
    <source>
        <dbReference type="Proteomes" id="UP000784294"/>
    </source>
</evidence>
<name>A0A3S5B779_9PLAT</name>
<gene>
    <name evidence="1" type="ORF">PXEA_LOCUS8488</name>
</gene>
<reference evidence="1" key="1">
    <citation type="submission" date="2018-11" db="EMBL/GenBank/DDBJ databases">
        <authorList>
            <consortium name="Pathogen Informatics"/>
        </authorList>
    </citation>
    <scope>NUCLEOTIDE SEQUENCE</scope>
</reference>